<accession>A0A2M7UJN4</accession>
<dbReference type="SUPFAM" id="SSF88713">
    <property type="entry name" value="Glycoside hydrolase/deacetylase"/>
    <property type="match status" value="1"/>
</dbReference>
<keyword evidence="4" id="KW-1133">Transmembrane helix</keyword>
<keyword evidence="2" id="KW-0378">Hydrolase</keyword>
<protein>
    <recommendedName>
        <fullName evidence="5">NodB homology domain-containing protein</fullName>
    </recommendedName>
</protein>
<comment type="caution">
    <text evidence="6">The sequence shown here is derived from an EMBL/GenBank/DDBJ whole genome shotgun (WGS) entry which is preliminary data.</text>
</comment>
<feature type="domain" description="NodB homology" evidence="5">
    <location>
        <begin position="77"/>
        <end position="258"/>
    </location>
</feature>
<feature type="transmembrane region" description="Helical" evidence="4">
    <location>
        <begin position="6"/>
        <end position="23"/>
    </location>
</feature>
<dbReference type="InterPro" id="IPR011330">
    <property type="entry name" value="Glyco_hydro/deAcase_b/a-brl"/>
</dbReference>
<evidence type="ECO:0000313" key="6">
    <source>
        <dbReference type="EMBL" id="PIZ71418.1"/>
    </source>
</evidence>
<feature type="compositionally biased region" description="Low complexity" evidence="3">
    <location>
        <begin position="52"/>
        <end position="63"/>
    </location>
</feature>
<evidence type="ECO:0000256" key="1">
    <source>
        <dbReference type="ARBA" id="ARBA00022723"/>
    </source>
</evidence>
<dbReference type="GO" id="GO:0046872">
    <property type="term" value="F:metal ion binding"/>
    <property type="evidence" value="ECO:0007669"/>
    <property type="project" value="UniProtKB-KW"/>
</dbReference>
<dbReference type="InterPro" id="IPR002509">
    <property type="entry name" value="NODB_dom"/>
</dbReference>
<gene>
    <name evidence="6" type="ORF">COY09_00725</name>
</gene>
<dbReference type="AlphaFoldDB" id="A0A2M7UJN4"/>
<evidence type="ECO:0000256" key="3">
    <source>
        <dbReference type="SAM" id="MobiDB-lite"/>
    </source>
</evidence>
<keyword evidence="4" id="KW-0812">Transmembrane</keyword>
<dbReference type="Proteomes" id="UP000231071">
    <property type="component" value="Unassembled WGS sequence"/>
</dbReference>
<dbReference type="CDD" id="cd10917">
    <property type="entry name" value="CE4_NodB_like_6s_7s"/>
    <property type="match status" value="1"/>
</dbReference>
<evidence type="ECO:0000256" key="4">
    <source>
        <dbReference type="SAM" id="Phobius"/>
    </source>
</evidence>
<dbReference type="PANTHER" id="PTHR10587">
    <property type="entry name" value="GLYCOSYL TRANSFERASE-RELATED"/>
    <property type="match status" value="1"/>
</dbReference>
<reference evidence="7" key="1">
    <citation type="submission" date="2017-09" db="EMBL/GenBank/DDBJ databases">
        <title>Depth-based differentiation of microbial function through sediment-hosted aquifers and enrichment of novel symbionts in the deep terrestrial subsurface.</title>
        <authorList>
            <person name="Probst A.J."/>
            <person name="Ladd B."/>
            <person name="Jarett J.K."/>
            <person name="Geller-Mcgrath D.E."/>
            <person name="Sieber C.M.K."/>
            <person name="Emerson J.B."/>
            <person name="Anantharaman K."/>
            <person name="Thomas B.C."/>
            <person name="Malmstrom R."/>
            <person name="Stieglmeier M."/>
            <person name="Klingl A."/>
            <person name="Woyke T."/>
            <person name="Ryan C.M."/>
            <person name="Banfield J.F."/>
        </authorList>
    </citation>
    <scope>NUCLEOTIDE SEQUENCE [LARGE SCALE GENOMIC DNA]</scope>
</reference>
<organism evidence="6 7">
    <name type="scientific">Candidatus Portnoybacteria bacterium CG_4_10_14_0_2_um_filter_39_11</name>
    <dbReference type="NCBI Taxonomy" id="1974797"/>
    <lineage>
        <taxon>Bacteria</taxon>
        <taxon>Candidatus Portnoyibacteriota</taxon>
    </lineage>
</organism>
<dbReference type="Pfam" id="PF01522">
    <property type="entry name" value="Polysacc_deac_1"/>
    <property type="match status" value="1"/>
</dbReference>
<dbReference type="GO" id="GO:0016020">
    <property type="term" value="C:membrane"/>
    <property type="evidence" value="ECO:0007669"/>
    <property type="project" value="TreeGrafter"/>
</dbReference>
<sequence length="265" mass="29743">MKYNQVILVVFVIAVVFSIGFFAHQQKKIIISRVKDMPIQTKTENSLNQDNKPQQKPQPVQTATTPAEIVWANKNTKQVVFTFDAGAGAQSLDAILTILEKYNLKATFFLTGKWAEKNSEGTKKIATAGYEIFNHTYSHPYLTKISDEQIIDELTKTEVIINSLTGKIAKPYFRPPYGDRNQHARDVAAGVGYQSVYWTIDAWDWRESEGVTAEQVKSRILDNLKPGTIYLMHIGDNITGQILDGVFSQILGQGYQINPLSVSVK</sequence>
<dbReference type="PANTHER" id="PTHR10587:SF133">
    <property type="entry name" value="CHITIN DEACETYLASE 1-RELATED"/>
    <property type="match status" value="1"/>
</dbReference>
<dbReference type="Gene3D" id="3.20.20.370">
    <property type="entry name" value="Glycoside hydrolase/deacetylase"/>
    <property type="match status" value="1"/>
</dbReference>
<keyword evidence="4" id="KW-0472">Membrane</keyword>
<dbReference type="EMBL" id="PFOI01000014">
    <property type="protein sequence ID" value="PIZ71418.1"/>
    <property type="molecule type" value="Genomic_DNA"/>
</dbReference>
<dbReference type="InterPro" id="IPR050248">
    <property type="entry name" value="Polysacc_deacetylase_ArnD"/>
</dbReference>
<evidence type="ECO:0000313" key="7">
    <source>
        <dbReference type="Proteomes" id="UP000231071"/>
    </source>
</evidence>
<dbReference type="GO" id="GO:0016810">
    <property type="term" value="F:hydrolase activity, acting on carbon-nitrogen (but not peptide) bonds"/>
    <property type="evidence" value="ECO:0007669"/>
    <property type="project" value="InterPro"/>
</dbReference>
<evidence type="ECO:0000256" key="2">
    <source>
        <dbReference type="ARBA" id="ARBA00022801"/>
    </source>
</evidence>
<evidence type="ECO:0000259" key="5">
    <source>
        <dbReference type="PROSITE" id="PS51677"/>
    </source>
</evidence>
<keyword evidence="1" id="KW-0479">Metal-binding</keyword>
<feature type="region of interest" description="Disordered" evidence="3">
    <location>
        <begin position="44"/>
        <end position="63"/>
    </location>
</feature>
<dbReference type="PROSITE" id="PS51677">
    <property type="entry name" value="NODB"/>
    <property type="match status" value="1"/>
</dbReference>
<proteinExistence type="predicted"/>
<name>A0A2M7UJN4_9BACT</name>
<dbReference type="GO" id="GO:0005975">
    <property type="term" value="P:carbohydrate metabolic process"/>
    <property type="evidence" value="ECO:0007669"/>
    <property type="project" value="InterPro"/>
</dbReference>